<dbReference type="GO" id="GO:0031902">
    <property type="term" value="C:late endosome membrane"/>
    <property type="evidence" value="ECO:0007669"/>
    <property type="project" value="TreeGrafter"/>
</dbReference>
<dbReference type="Proteomes" id="UP001497623">
    <property type="component" value="Unassembled WGS sequence"/>
</dbReference>
<dbReference type="GO" id="GO:0005789">
    <property type="term" value="C:endoplasmic reticulum membrane"/>
    <property type="evidence" value="ECO:0007669"/>
    <property type="project" value="TreeGrafter"/>
</dbReference>
<evidence type="ECO:0000259" key="1">
    <source>
        <dbReference type="Pfam" id="PF05050"/>
    </source>
</evidence>
<dbReference type="GO" id="GO:0016197">
    <property type="term" value="P:endosomal transport"/>
    <property type="evidence" value="ECO:0007669"/>
    <property type="project" value="TreeGrafter"/>
</dbReference>
<dbReference type="AlphaFoldDB" id="A0AAV2RVP2"/>
<feature type="non-terminal residue" evidence="2">
    <location>
        <position position="252"/>
    </location>
</feature>
<evidence type="ECO:0000313" key="3">
    <source>
        <dbReference type="Proteomes" id="UP001497623"/>
    </source>
</evidence>
<reference evidence="2 3" key="1">
    <citation type="submission" date="2024-05" db="EMBL/GenBank/DDBJ databases">
        <authorList>
            <person name="Wallberg A."/>
        </authorList>
    </citation>
    <scope>NUCLEOTIDE SEQUENCE [LARGE SCALE GENOMIC DNA]</scope>
</reference>
<feature type="domain" description="Methyltransferase FkbM" evidence="1">
    <location>
        <begin position="140"/>
        <end position="207"/>
    </location>
</feature>
<dbReference type="GO" id="GO:0006888">
    <property type="term" value="P:endoplasmic reticulum to Golgi vesicle-mediated transport"/>
    <property type="evidence" value="ECO:0007669"/>
    <property type="project" value="TreeGrafter"/>
</dbReference>
<dbReference type="GO" id="GO:0005794">
    <property type="term" value="C:Golgi apparatus"/>
    <property type="evidence" value="ECO:0007669"/>
    <property type="project" value="TreeGrafter"/>
</dbReference>
<dbReference type="InterPro" id="IPR053202">
    <property type="entry name" value="EGF_Rcpt_Signaling_Reg"/>
</dbReference>
<proteinExistence type="predicted"/>
<dbReference type="EMBL" id="CAXKWB010032076">
    <property type="protein sequence ID" value="CAL4140743.1"/>
    <property type="molecule type" value="Genomic_DNA"/>
</dbReference>
<protein>
    <recommendedName>
        <fullName evidence="1">Methyltransferase FkbM domain-containing protein</fullName>
    </recommendedName>
</protein>
<dbReference type="Pfam" id="PF05050">
    <property type="entry name" value="Methyltransf_21"/>
    <property type="match status" value="1"/>
</dbReference>
<accession>A0AAV2RVP2</accession>
<comment type="caution">
    <text evidence="2">The sequence shown here is derived from an EMBL/GenBank/DDBJ whole genome shotgun (WGS) entry which is preliminary data.</text>
</comment>
<dbReference type="PANTHER" id="PTHR34009:SF2">
    <property type="entry name" value="PROTEIN STAR"/>
    <property type="match status" value="1"/>
</dbReference>
<keyword evidence="3" id="KW-1185">Reference proteome</keyword>
<dbReference type="InterPro" id="IPR006342">
    <property type="entry name" value="FkbM_mtfrase"/>
</dbReference>
<evidence type="ECO:0000313" key="2">
    <source>
        <dbReference type="EMBL" id="CAL4140743.1"/>
    </source>
</evidence>
<gene>
    <name evidence="2" type="ORF">MNOR_LOCUS28691</name>
</gene>
<sequence length="252" mass="28008">MLVKNNLYNFSASVKPISMPTKILTPNRFVFILATAALVMLFNLAAVNGPGAHGHTCDSYFLSRALSGPIPQDDPALVSWVRRQMVEPSPGPYNLNLIFSGLNEESETSPYSPSQEFIVSHVIKIFGNDVNGKQGTFLEAGAYDGEFLSNTLFLEKEYGWRGILVEANPDFFKRLLKKNRKSYAVNICLNTNPYPTKEEFMIASSESDINHVGGALHKANANTVVHLEQQTNLASSRLHRFKDKETPKVTQV</sequence>
<organism evidence="2 3">
    <name type="scientific">Meganyctiphanes norvegica</name>
    <name type="common">Northern krill</name>
    <name type="synonym">Thysanopoda norvegica</name>
    <dbReference type="NCBI Taxonomy" id="48144"/>
    <lineage>
        <taxon>Eukaryota</taxon>
        <taxon>Metazoa</taxon>
        <taxon>Ecdysozoa</taxon>
        <taxon>Arthropoda</taxon>
        <taxon>Crustacea</taxon>
        <taxon>Multicrustacea</taxon>
        <taxon>Malacostraca</taxon>
        <taxon>Eumalacostraca</taxon>
        <taxon>Eucarida</taxon>
        <taxon>Euphausiacea</taxon>
        <taxon>Euphausiidae</taxon>
        <taxon>Meganyctiphanes</taxon>
    </lineage>
</organism>
<dbReference type="GO" id="GO:0005886">
    <property type="term" value="C:plasma membrane"/>
    <property type="evidence" value="ECO:0007669"/>
    <property type="project" value="TreeGrafter"/>
</dbReference>
<dbReference type="InterPro" id="IPR029063">
    <property type="entry name" value="SAM-dependent_MTases_sf"/>
</dbReference>
<dbReference type="PANTHER" id="PTHR34009">
    <property type="entry name" value="PROTEIN STAR"/>
    <property type="match status" value="1"/>
</dbReference>
<name>A0AAV2RVP2_MEGNR</name>
<dbReference type="Gene3D" id="3.40.50.150">
    <property type="entry name" value="Vaccinia Virus protein VP39"/>
    <property type="match status" value="1"/>
</dbReference>